<keyword evidence="8" id="KW-0808">Transferase</keyword>
<dbReference type="EC" id="2.2.1.6" evidence="8"/>
<dbReference type="GO" id="GO:1990610">
    <property type="term" value="F:acetolactate synthase regulator activity"/>
    <property type="evidence" value="ECO:0007669"/>
    <property type="project" value="UniProtKB-UniRule"/>
</dbReference>
<dbReference type="GO" id="GO:0005829">
    <property type="term" value="C:cytosol"/>
    <property type="evidence" value="ECO:0007669"/>
    <property type="project" value="TreeGrafter"/>
</dbReference>
<evidence type="ECO:0000256" key="1">
    <source>
        <dbReference type="ARBA" id="ARBA00004974"/>
    </source>
</evidence>
<dbReference type="NCBIfam" id="TIGR00119">
    <property type="entry name" value="acolac_sm"/>
    <property type="match status" value="1"/>
</dbReference>
<dbReference type="Gene3D" id="3.30.70.1150">
    <property type="entry name" value="ACT-like. Chain A, domain 2"/>
    <property type="match status" value="1"/>
</dbReference>
<dbReference type="UniPathway" id="UPA00049">
    <property type="reaction ID" value="UER00059"/>
</dbReference>
<dbReference type="EMBL" id="MFNF01000019">
    <property type="protein sequence ID" value="OGH02801.1"/>
    <property type="molecule type" value="Genomic_DNA"/>
</dbReference>
<dbReference type="GO" id="GO:0009097">
    <property type="term" value="P:isoleucine biosynthetic process"/>
    <property type="evidence" value="ECO:0007669"/>
    <property type="project" value="UniProtKB-UniRule"/>
</dbReference>
<evidence type="ECO:0000256" key="7">
    <source>
        <dbReference type="ARBA" id="ARBA00048670"/>
    </source>
</evidence>
<dbReference type="PANTHER" id="PTHR30239">
    <property type="entry name" value="ACETOLACTATE SYNTHASE SMALL SUBUNIT"/>
    <property type="match status" value="1"/>
</dbReference>
<sequence>MKHLISIQVKDRFGTLARVVEMFTSRGYNLDSVCTGESEVPGVHKITLGTSGDDKKIKQILKLLKNIVYVYKVTHLEPEQSFSAELMLVKIKAPETLRSKALELIQSLGGEVLEINHLALTFQITGSASKLDGATEVFREFEILELARTGEAAIHK</sequence>
<dbReference type="GO" id="GO:0009099">
    <property type="term" value="P:L-valine biosynthetic process"/>
    <property type="evidence" value="ECO:0007669"/>
    <property type="project" value="UniProtKB-UniRule"/>
</dbReference>
<evidence type="ECO:0000256" key="4">
    <source>
        <dbReference type="ARBA" id="ARBA00011744"/>
    </source>
</evidence>
<comment type="pathway">
    <text evidence="2 8">Amino-acid biosynthesis; L-valine biosynthesis; L-valine from pyruvate: step 1/4.</text>
</comment>
<evidence type="ECO:0000259" key="9">
    <source>
        <dbReference type="PROSITE" id="PS51671"/>
    </source>
</evidence>
<comment type="function">
    <text evidence="8">Catalyzes the conversion of 2 pyruvate molecules into acetolactate in the first common step of the biosynthetic pathway of the branched-amino acids such as leucine, isoleucine, and valine.</text>
</comment>
<accession>A0A1F6GXN0</accession>
<dbReference type="Gene3D" id="3.30.70.260">
    <property type="match status" value="1"/>
</dbReference>
<comment type="subunit">
    <text evidence="4 8">Dimer of large and small chains.</text>
</comment>
<dbReference type="InterPro" id="IPR004789">
    <property type="entry name" value="Acetalactate_synth_ssu"/>
</dbReference>
<dbReference type="PANTHER" id="PTHR30239:SF0">
    <property type="entry name" value="ACETOLACTATE SYNTHASE SMALL SUBUNIT 1, CHLOROPLASTIC"/>
    <property type="match status" value="1"/>
</dbReference>
<name>A0A1F6GXN0_9PROT</name>
<dbReference type="UniPathway" id="UPA00047">
    <property type="reaction ID" value="UER00055"/>
</dbReference>
<dbReference type="PROSITE" id="PS51671">
    <property type="entry name" value="ACT"/>
    <property type="match status" value="1"/>
</dbReference>
<dbReference type="NCBIfam" id="NF008864">
    <property type="entry name" value="PRK11895.1"/>
    <property type="match status" value="1"/>
</dbReference>
<dbReference type="Pfam" id="PF22629">
    <property type="entry name" value="ACT_AHAS_ss"/>
    <property type="match status" value="1"/>
</dbReference>
<dbReference type="InterPro" id="IPR045865">
    <property type="entry name" value="ACT-like_dom_sf"/>
</dbReference>
<dbReference type="GO" id="GO:0003984">
    <property type="term" value="F:acetolactate synthase activity"/>
    <property type="evidence" value="ECO:0007669"/>
    <property type="project" value="UniProtKB-UniRule"/>
</dbReference>
<dbReference type="InterPro" id="IPR027271">
    <property type="entry name" value="Acetolactate_synth/TF_NikR_C"/>
</dbReference>
<dbReference type="InterPro" id="IPR002912">
    <property type="entry name" value="ACT_dom"/>
</dbReference>
<reference evidence="10 11" key="1">
    <citation type="journal article" date="2016" name="Nat. Commun.">
        <title>Thousands of microbial genomes shed light on interconnected biogeochemical processes in an aquifer system.</title>
        <authorList>
            <person name="Anantharaman K."/>
            <person name="Brown C.T."/>
            <person name="Hug L.A."/>
            <person name="Sharon I."/>
            <person name="Castelle C.J."/>
            <person name="Probst A.J."/>
            <person name="Thomas B.C."/>
            <person name="Singh A."/>
            <person name="Wilkins M.J."/>
            <person name="Karaoz U."/>
            <person name="Brodie E.L."/>
            <person name="Williams K.H."/>
            <person name="Hubbard S.S."/>
            <person name="Banfield J.F."/>
        </authorList>
    </citation>
    <scope>NUCLEOTIDE SEQUENCE [LARGE SCALE GENOMIC DNA]</scope>
</reference>
<dbReference type="InterPro" id="IPR019455">
    <property type="entry name" value="Acetolactate_synth_ssu_C"/>
</dbReference>
<proteinExistence type="inferred from homology"/>
<comment type="pathway">
    <text evidence="1 8">Amino-acid biosynthesis; L-isoleucine biosynthesis; L-isoleucine from 2-oxobutanoate: step 1/4.</text>
</comment>
<feature type="domain" description="ACT" evidence="9">
    <location>
        <begin position="4"/>
        <end position="78"/>
    </location>
</feature>
<evidence type="ECO:0000256" key="3">
    <source>
        <dbReference type="ARBA" id="ARBA00006341"/>
    </source>
</evidence>
<organism evidence="10 11">
    <name type="scientific">Candidatus Lambdaproteobacteria bacterium RIFOXYD2_FULL_56_26</name>
    <dbReference type="NCBI Taxonomy" id="1817773"/>
    <lineage>
        <taxon>Bacteria</taxon>
        <taxon>Pseudomonadati</taxon>
        <taxon>Pseudomonadota</taxon>
        <taxon>Candidatus Lambdaproteobacteria</taxon>
    </lineage>
</organism>
<dbReference type="SUPFAM" id="SSF55021">
    <property type="entry name" value="ACT-like"/>
    <property type="match status" value="2"/>
</dbReference>
<comment type="caution">
    <text evidence="10">The sequence shown here is derived from an EMBL/GenBank/DDBJ whole genome shotgun (WGS) entry which is preliminary data.</text>
</comment>
<dbReference type="InterPro" id="IPR054480">
    <property type="entry name" value="AHAS_small-like_ACT"/>
</dbReference>
<evidence type="ECO:0000313" key="10">
    <source>
        <dbReference type="EMBL" id="OGH02801.1"/>
    </source>
</evidence>
<keyword evidence="6 8" id="KW-0100">Branched-chain amino acid biosynthesis</keyword>
<gene>
    <name evidence="10" type="ORF">A2557_03015</name>
</gene>
<evidence type="ECO:0000313" key="11">
    <source>
        <dbReference type="Proteomes" id="UP000177583"/>
    </source>
</evidence>
<comment type="similarity">
    <text evidence="3 8">Belongs to the acetolactate synthase small subunit family.</text>
</comment>
<protein>
    <recommendedName>
        <fullName evidence="8">Acetolactate synthase small subunit</fullName>
        <shortName evidence="8">AHAS</shortName>
        <shortName evidence="8">ALS</shortName>
        <ecNumber evidence="8">2.2.1.6</ecNumber>
    </recommendedName>
    <alternativeName>
        <fullName evidence="8">Acetohydroxy-acid synthase small subunit</fullName>
    </alternativeName>
</protein>
<evidence type="ECO:0000256" key="2">
    <source>
        <dbReference type="ARBA" id="ARBA00005025"/>
    </source>
</evidence>
<dbReference type="CDD" id="cd04878">
    <property type="entry name" value="ACT_AHAS"/>
    <property type="match status" value="1"/>
</dbReference>
<evidence type="ECO:0000256" key="5">
    <source>
        <dbReference type="ARBA" id="ARBA00022605"/>
    </source>
</evidence>
<evidence type="ECO:0000256" key="8">
    <source>
        <dbReference type="RuleBase" id="RU368092"/>
    </source>
</evidence>
<dbReference type="InterPro" id="IPR039557">
    <property type="entry name" value="AHAS_ACT"/>
</dbReference>
<keyword evidence="5 8" id="KW-0028">Amino-acid biosynthesis</keyword>
<dbReference type="Proteomes" id="UP000177583">
    <property type="component" value="Unassembled WGS sequence"/>
</dbReference>
<dbReference type="Pfam" id="PF10369">
    <property type="entry name" value="ALS_ss_C"/>
    <property type="match status" value="1"/>
</dbReference>
<evidence type="ECO:0000256" key="6">
    <source>
        <dbReference type="ARBA" id="ARBA00023304"/>
    </source>
</evidence>
<comment type="catalytic activity">
    <reaction evidence="7 8">
        <text>2 pyruvate + H(+) = (2S)-2-acetolactate + CO2</text>
        <dbReference type="Rhea" id="RHEA:25249"/>
        <dbReference type="ChEBI" id="CHEBI:15361"/>
        <dbReference type="ChEBI" id="CHEBI:15378"/>
        <dbReference type="ChEBI" id="CHEBI:16526"/>
        <dbReference type="ChEBI" id="CHEBI:58476"/>
        <dbReference type="EC" id="2.2.1.6"/>
    </reaction>
</comment>
<dbReference type="AlphaFoldDB" id="A0A1F6GXN0"/>